<evidence type="ECO:0000256" key="1">
    <source>
        <dbReference type="SAM" id="MobiDB-lite"/>
    </source>
</evidence>
<dbReference type="STRING" id="1122152.GCA_000425905_00871"/>
<proteinExistence type="predicted"/>
<protein>
    <submittedName>
        <fullName evidence="3">Uncharacterized protein</fullName>
    </submittedName>
</protein>
<feature type="compositionally biased region" description="Basic and acidic residues" evidence="1">
    <location>
        <begin position="103"/>
        <end position="119"/>
    </location>
</feature>
<dbReference type="AlphaFoldDB" id="A0A0R1S9C2"/>
<evidence type="ECO:0000313" key="3">
    <source>
        <dbReference type="EMBL" id="KRL63045.1"/>
    </source>
</evidence>
<dbReference type="OrthoDB" id="2329560at2"/>
<keyword evidence="2" id="KW-0732">Signal</keyword>
<comment type="caution">
    <text evidence="3">The sequence shown here is derived from an EMBL/GenBank/DDBJ whole genome shotgun (WGS) entry which is preliminary data.</text>
</comment>
<feature type="signal peptide" evidence="2">
    <location>
        <begin position="1"/>
        <end position="17"/>
    </location>
</feature>
<dbReference type="eggNOG" id="ENOG5030A26">
    <property type="taxonomic scope" value="Bacteria"/>
</dbReference>
<name>A0A0R1S9C2_9LACO</name>
<sequence length="119" mass="13107">MKKLGSFLLGTIVGATAGLVAASYLLDDETVEDLKKKVTDKVNNVTEKVADNDTLQDLKKRYDNSTEIVKNQLSAFPNPVEDDSELKDFDDIVIDSTKTSLGSDEKNDQKTLSELDHAE</sequence>
<feature type="chain" id="PRO_5038632412" evidence="2">
    <location>
        <begin position="18"/>
        <end position="119"/>
    </location>
</feature>
<gene>
    <name evidence="3" type="ORF">FC23_GL000982</name>
</gene>
<dbReference type="EMBL" id="AZFB01000005">
    <property type="protein sequence ID" value="KRL63045.1"/>
    <property type="molecule type" value="Genomic_DNA"/>
</dbReference>
<accession>A0A0R1S9C2</accession>
<keyword evidence="4" id="KW-1185">Reference proteome</keyword>
<evidence type="ECO:0000313" key="4">
    <source>
        <dbReference type="Proteomes" id="UP000051931"/>
    </source>
</evidence>
<organism evidence="3 4">
    <name type="scientific">Lactobacillus psittaci DSM 15354</name>
    <dbReference type="NCBI Taxonomy" id="1122152"/>
    <lineage>
        <taxon>Bacteria</taxon>
        <taxon>Bacillati</taxon>
        <taxon>Bacillota</taxon>
        <taxon>Bacilli</taxon>
        <taxon>Lactobacillales</taxon>
        <taxon>Lactobacillaceae</taxon>
        <taxon>Lactobacillus</taxon>
    </lineage>
</organism>
<reference evidence="3 4" key="1">
    <citation type="journal article" date="2015" name="Genome Announc.">
        <title>Expanding the biotechnology potential of lactobacilli through comparative genomics of 213 strains and associated genera.</title>
        <authorList>
            <person name="Sun Z."/>
            <person name="Harris H.M."/>
            <person name="McCann A."/>
            <person name="Guo C."/>
            <person name="Argimon S."/>
            <person name="Zhang W."/>
            <person name="Yang X."/>
            <person name="Jeffery I.B."/>
            <person name="Cooney J.C."/>
            <person name="Kagawa T.F."/>
            <person name="Liu W."/>
            <person name="Song Y."/>
            <person name="Salvetti E."/>
            <person name="Wrobel A."/>
            <person name="Rasinkangas P."/>
            <person name="Parkhill J."/>
            <person name="Rea M.C."/>
            <person name="O'Sullivan O."/>
            <person name="Ritari J."/>
            <person name="Douillard F.P."/>
            <person name="Paul Ross R."/>
            <person name="Yang R."/>
            <person name="Briner A.E."/>
            <person name="Felis G.E."/>
            <person name="de Vos W.M."/>
            <person name="Barrangou R."/>
            <person name="Klaenhammer T.R."/>
            <person name="Caufield P.W."/>
            <person name="Cui Y."/>
            <person name="Zhang H."/>
            <person name="O'Toole P.W."/>
        </authorList>
    </citation>
    <scope>NUCLEOTIDE SEQUENCE [LARGE SCALE GENOMIC DNA]</scope>
    <source>
        <strain evidence="3 4">DSM 15354</strain>
    </source>
</reference>
<dbReference type="RefSeq" id="WP_027825837.1">
    <property type="nucleotide sequence ID" value="NZ_AZFB01000005.1"/>
</dbReference>
<feature type="region of interest" description="Disordered" evidence="1">
    <location>
        <begin position="99"/>
        <end position="119"/>
    </location>
</feature>
<dbReference type="Proteomes" id="UP000051931">
    <property type="component" value="Unassembled WGS sequence"/>
</dbReference>
<dbReference type="PATRIC" id="fig|1122152.4.peg.1012"/>
<evidence type="ECO:0000256" key="2">
    <source>
        <dbReference type="SAM" id="SignalP"/>
    </source>
</evidence>